<dbReference type="GeneID" id="36944195"/>
<keyword evidence="1" id="KW-1133">Transmembrane helix</keyword>
<name>A0A343WNQ2_9HEMI</name>
<accession>A0A343WNQ2</accession>
<dbReference type="EMBL" id="MF351858">
    <property type="protein sequence ID" value="AWD31628.1"/>
    <property type="molecule type" value="Genomic_DNA"/>
</dbReference>
<keyword evidence="2" id="KW-0496">Mitochondrion</keyword>
<geneLocation type="mitochondrion" evidence="2"/>
<keyword evidence="1" id="KW-0812">Transmembrane</keyword>
<reference evidence="2" key="1">
    <citation type="journal article" date="2018" name="BMC Genomics">
        <title>Compositional and mutational rate heterogeneity in mitochondrial genomes and its effect on the phylogenetic inferences of Cimicomorpha (Hemiptera: Heteroptera).</title>
        <authorList>
            <person name="Yang H."/>
            <person name="Li T."/>
            <person name="Dang K."/>
            <person name="Bu W."/>
        </authorList>
    </citation>
    <scope>NUCLEOTIDE SEQUENCE</scope>
</reference>
<dbReference type="RefSeq" id="YP_009488369.1">
    <property type="nucleotide sequence ID" value="NC_037836.1"/>
</dbReference>
<protein>
    <submittedName>
        <fullName evidence="2">ATP synthase F0 subunit 8</fullName>
    </submittedName>
</protein>
<dbReference type="AlphaFoldDB" id="A0A343WNQ2"/>
<dbReference type="CTD" id="4509"/>
<organism evidence="2">
    <name type="scientific">Tingis cardui</name>
    <dbReference type="NCBI Taxonomy" id="1511256"/>
    <lineage>
        <taxon>Eukaryota</taxon>
        <taxon>Metazoa</taxon>
        <taxon>Ecdysozoa</taxon>
        <taxon>Arthropoda</taxon>
        <taxon>Hexapoda</taxon>
        <taxon>Insecta</taxon>
        <taxon>Pterygota</taxon>
        <taxon>Neoptera</taxon>
        <taxon>Paraneoptera</taxon>
        <taxon>Hemiptera</taxon>
        <taxon>Heteroptera</taxon>
        <taxon>Panheteroptera</taxon>
        <taxon>Cimicomorpha</taxon>
        <taxon>Tingidae</taxon>
        <taxon>Tingis</taxon>
    </lineage>
</organism>
<sequence length="51" mass="6364">MPQMAPMWWTMIYMSTVTMLLMMMIMMYFQKSNSMKTKSINFLKKNKNWKW</sequence>
<evidence type="ECO:0000256" key="1">
    <source>
        <dbReference type="SAM" id="Phobius"/>
    </source>
</evidence>
<feature type="transmembrane region" description="Helical" evidence="1">
    <location>
        <begin position="6"/>
        <end position="29"/>
    </location>
</feature>
<keyword evidence="1" id="KW-0472">Membrane</keyword>
<gene>
    <name evidence="2" type="primary">ATP8</name>
</gene>
<evidence type="ECO:0000313" key="2">
    <source>
        <dbReference type="EMBL" id="AWD31628.1"/>
    </source>
</evidence>
<proteinExistence type="predicted"/>